<protein>
    <submittedName>
        <fullName evidence="3">Aspartate racemase</fullName>
    </submittedName>
</protein>
<sequence>MRTIGLLGGMSWESTALYYRIANELVRDRLGGLASASLLVRSLDFRVVRECQLEDRWDDAAALLAAEARALESAGAELVLLCTNYMHRTAPAIEAALSVPFLHIADPVAAAAPGPTIGLLGTAGTVRAPFLRERLGAAGLSVLVPPEDDVDRVDAAIFDELCRGVLSDATRADLRAVIRRLAARGADAVALCCTELELLLGAGDSPVPLLPSARLHVTAAVDAALAPRPAVV</sequence>
<dbReference type="EMBL" id="FNHE01000002">
    <property type="protein sequence ID" value="SDL82597.1"/>
    <property type="molecule type" value="Genomic_DNA"/>
</dbReference>
<accession>A0A1G9N8Z7</accession>
<evidence type="ECO:0000256" key="2">
    <source>
        <dbReference type="ARBA" id="ARBA00023235"/>
    </source>
</evidence>
<dbReference type="InterPro" id="IPR004380">
    <property type="entry name" value="Asp_race"/>
</dbReference>
<dbReference type="SUPFAM" id="SSF53681">
    <property type="entry name" value="Aspartate/glutamate racemase"/>
    <property type="match status" value="2"/>
</dbReference>
<dbReference type="Gene3D" id="3.40.50.1860">
    <property type="match status" value="2"/>
</dbReference>
<dbReference type="NCBIfam" id="TIGR00035">
    <property type="entry name" value="asp_race"/>
    <property type="match status" value="1"/>
</dbReference>
<dbReference type="InterPro" id="IPR001920">
    <property type="entry name" value="Asp/Glu_race"/>
</dbReference>
<dbReference type="PANTHER" id="PTHR21198">
    <property type="entry name" value="GLUTAMATE RACEMASE"/>
    <property type="match status" value="1"/>
</dbReference>
<dbReference type="InterPro" id="IPR015942">
    <property type="entry name" value="Asp/Glu/hydantoin_racemase"/>
</dbReference>
<name>A0A1G9N8Z7_9ACTN</name>
<dbReference type="Proteomes" id="UP000198680">
    <property type="component" value="Unassembled WGS sequence"/>
</dbReference>
<dbReference type="PANTHER" id="PTHR21198:SF7">
    <property type="entry name" value="ASPARTATE-GLUTAMATE RACEMASE FAMILY"/>
    <property type="match status" value="1"/>
</dbReference>
<dbReference type="GO" id="GO:0047661">
    <property type="term" value="F:amino-acid racemase activity"/>
    <property type="evidence" value="ECO:0007669"/>
    <property type="project" value="InterPro"/>
</dbReference>
<dbReference type="STRING" id="1137991.SAMN05660642_00929"/>
<gene>
    <name evidence="3" type="ORF">SAMN05660642_00929</name>
</gene>
<proteinExistence type="inferred from homology"/>
<evidence type="ECO:0000313" key="4">
    <source>
        <dbReference type="Proteomes" id="UP000198680"/>
    </source>
</evidence>
<dbReference type="OrthoDB" id="9803739at2"/>
<keyword evidence="4" id="KW-1185">Reference proteome</keyword>
<dbReference type="Pfam" id="PF01177">
    <property type="entry name" value="Asp_Glu_race"/>
    <property type="match status" value="1"/>
</dbReference>
<dbReference type="RefSeq" id="WP_091214430.1">
    <property type="nucleotide sequence ID" value="NZ_FNHE01000002.1"/>
</dbReference>
<dbReference type="AlphaFoldDB" id="A0A1G9N8Z7"/>
<reference evidence="4" key="1">
    <citation type="submission" date="2016-10" db="EMBL/GenBank/DDBJ databases">
        <authorList>
            <person name="Varghese N."/>
            <person name="Submissions S."/>
        </authorList>
    </citation>
    <scope>NUCLEOTIDE SEQUENCE [LARGE SCALE GENOMIC DNA]</scope>
    <source>
        <strain evidence="4">DSM 45419</strain>
    </source>
</reference>
<comment type="similarity">
    <text evidence="1">Belongs to the aspartate/glutamate racemases family.</text>
</comment>
<organism evidence="3 4">
    <name type="scientific">Geodermatophilus siccatus</name>
    <dbReference type="NCBI Taxonomy" id="1137991"/>
    <lineage>
        <taxon>Bacteria</taxon>
        <taxon>Bacillati</taxon>
        <taxon>Actinomycetota</taxon>
        <taxon>Actinomycetes</taxon>
        <taxon>Geodermatophilales</taxon>
        <taxon>Geodermatophilaceae</taxon>
        <taxon>Geodermatophilus</taxon>
    </lineage>
</organism>
<evidence type="ECO:0000313" key="3">
    <source>
        <dbReference type="EMBL" id="SDL82597.1"/>
    </source>
</evidence>
<evidence type="ECO:0000256" key="1">
    <source>
        <dbReference type="ARBA" id="ARBA00007847"/>
    </source>
</evidence>
<keyword evidence="2" id="KW-0413">Isomerase</keyword>